<dbReference type="InterPro" id="IPR050483">
    <property type="entry name" value="CoA-transferase_III_domain"/>
</dbReference>
<gene>
    <name evidence="3" type="primary">frc_7</name>
    <name evidence="3" type="ORF">SAMEA3906486_00962</name>
</gene>
<organism evidence="3 4">
    <name type="scientific">Bordetella ansorpii</name>
    <dbReference type="NCBI Taxonomy" id="288768"/>
    <lineage>
        <taxon>Bacteria</taxon>
        <taxon>Pseudomonadati</taxon>
        <taxon>Pseudomonadota</taxon>
        <taxon>Betaproteobacteria</taxon>
        <taxon>Burkholderiales</taxon>
        <taxon>Alcaligenaceae</taxon>
        <taxon>Bordetella</taxon>
    </lineage>
</organism>
<dbReference type="AlphaFoldDB" id="A0A157S7N1"/>
<dbReference type="OrthoDB" id="5294844at2"/>
<evidence type="ECO:0000313" key="4">
    <source>
        <dbReference type="Proteomes" id="UP000076848"/>
    </source>
</evidence>
<protein>
    <submittedName>
        <fullName evidence="3">Acyl-CoA transferase</fullName>
        <ecNumber evidence="3">2.8.3.16</ecNumber>
    </submittedName>
</protein>
<keyword evidence="4" id="KW-1185">Reference proteome</keyword>
<dbReference type="InterPro" id="IPR023606">
    <property type="entry name" value="CoA-Trfase_III_dom_1_sf"/>
</dbReference>
<dbReference type="InterPro" id="IPR044855">
    <property type="entry name" value="CoA-Trfase_III_dom3_sf"/>
</dbReference>
<dbReference type="InterPro" id="IPR003673">
    <property type="entry name" value="CoA-Trfase_fam_III"/>
</dbReference>
<evidence type="ECO:0000256" key="1">
    <source>
        <dbReference type="ARBA" id="ARBA00022679"/>
    </source>
</evidence>
<dbReference type="Proteomes" id="UP000076848">
    <property type="component" value="Unassembled WGS sequence"/>
</dbReference>
<dbReference type="PANTHER" id="PTHR48207:SF3">
    <property type="entry name" value="SUCCINATE--HYDROXYMETHYLGLUTARATE COA-TRANSFERASE"/>
    <property type="match status" value="1"/>
</dbReference>
<evidence type="ECO:0000256" key="2">
    <source>
        <dbReference type="SAM" id="MobiDB-lite"/>
    </source>
</evidence>
<feature type="region of interest" description="Disordered" evidence="2">
    <location>
        <begin position="359"/>
        <end position="380"/>
    </location>
</feature>
<accession>A0A157S7N1</accession>
<dbReference type="Pfam" id="PF02515">
    <property type="entry name" value="CoA_transf_3"/>
    <property type="match status" value="1"/>
</dbReference>
<keyword evidence="1 3" id="KW-0808">Transferase</keyword>
<dbReference type="EC" id="2.8.3.16" evidence="3"/>
<dbReference type="GO" id="GO:0033608">
    <property type="term" value="F:formyl-CoA transferase activity"/>
    <property type="evidence" value="ECO:0007669"/>
    <property type="project" value="UniProtKB-EC"/>
</dbReference>
<sequence length="380" mass="40924">MSSAINMGSLAGLRVLDLSRILGGPYCGQILGDHGADVLKVEPPQGDDTRTWGPPFRDGVASYYFGLNRNKRVQHLDLTTGPDRERLLELIGQADVLLENFKIGTMERWGLGYETLSQRFPRLIWCRVSGFGADGPLGALPGYDAAIQAMSGLMSVNGEAGGEPLRVGLPVVDMVTGLNAVIGILLALNERQRSGQGQFVEAALYDSGLSLLHPHAANWFMDGREPARTGNAHPNIYPYDTFRTGTEPLFLAVGNDRQFASLCGVLGQPALARDERFISAGGRSTNRTALKAALEAALADFEAESLVRQLMAANVPAAPVLPVDAALNHPHTAHREMVVEMGEHYRGLASPVKLGRTPATYRHAPLTPGQDFDPLPEESV</sequence>
<dbReference type="EMBL" id="FKIF01000002">
    <property type="protein sequence ID" value="SAI66432.1"/>
    <property type="molecule type" value="Genomic_DNA"/>
</dbReference>
<proteinExistence type="predicted"/>
<name>A0A157S7N1_9BORD</name>
<dbReference type="SUPFAM" id="SSF89796">
    <property type="entry name" value="CoA-transferase family III (CaiB/BaiF)"/>
    <property type="match status" value="1"/>
</dbReference>
<dbReference type="STRING" id="288768.SAMEA3906486_00962"/>
<dbReference type="Gene3D" id="3.40.50.10540">
    <property type="entry name" value="Crotonobetainyl-coa:carnitine coa-transferase, domain 1"/>
    <property type="match status" value="1"/>
</dbReference>
<reference evidence="3 4" key="1">
    <citation type="submission" date="2016-04" db="EMBL/GenBank/DDBJ databases">
        <authorList>
            <consortium name="Pathogen Informatics"/>
        </authorList>
    </citation>
    <scope>NUCLEOTIDE SEQUENCE [LARGE SCALE GENOMIC DNA]</scope>
    <source>
        <strain evidence="3 4">H050680373</strain>
    </source>
</reference>
<dbReference type="RefSeq" id="WP_066124322.1">
    <property type="nucleotide sequence ID" value="NZ_FKIF01000002.1"/>
</dbReference>
<dbReference type="Gene3D" id="3.30.1540.10">
    <property type="entry name" value="formyl-coa transferase, domain 3"/>
    <property type="match status" value="1"/>
</dbReference>
<dbReference type="PANTHER" id="PTHR48207">
    <property type="entry name" value="SUCCINATE--HYDROXYMETHYLGLUTARATE COA-TRANSFERASE"/>
    <property type="match status" value="1"/>
</dbReference>
<evidence type="ECO:0000313" key="3">
    <source>
        <dbReference type="EMBL" id="SAI66432.1"/>
    </source>
</evidence>